<organism evidence="1">
    <name type="scientific">uncultured Caudovirales phage</name>
    <dbReference type="NCBI Taxonomy" id="2100421"/>
    <lineage>
        <taxon>Viruses</taxon>
        <taxon>Duplodnaviria</taxon>
        <taxon>Heunggongvirae</taxon>
        <taxon>Uroviricota</taxon>
        <taxon>Caudoviricetes</taxon>
        <taxon>Peduoviridae</taxon>
        <taxon>Maltschvirus</taxon>
        <taxon>Maltschvirus maltsch</taxon>
    </lineage>
</organism>
<proteinExistence type="predicted"/>
<reference evidence="1" key="1">
    <citation type="submission" date="2020-05" db="EMBL/GenBank/DDBJ databases">
        <authorList>
            <person name="Chiriac C."/>
            <person name="Salcher M."/>
            <person name="Ghai R."/>
            <person name="Kavagutti S V."/>
        </authorList>
    </citation>
    <scope>NUCLEOTIDE SEQUENCE</scope>
</reference>
<sequence>MKERLVKKWFCEHCKKSGGRRDIIERHESACTSNPNRLCRCCLMAAQKQASIRELLTALAKDIDGEQDGFGTVLTELRRVAKDCPACILTAIRNSPQPVWADFTFADEMAAWLEIHGTQRGDE</sequence>
<dbReference type="EMBL" id="LR797178">
    <property type="protein sequence ID" value="CAB4191660.1"/>
    <property type="molecule type" value="Genomic_DNA"/>
</dbReference>
<evidence type="ECO:0000313" key="1">
    <source>
        <dbReference type="EMBL" id="CAB4191660.1"/>
    </source>
</evidence>
<name>A0A6J5R2Z2_9CAUD</name>
<gene>
    <name evidence="1" type="ORF">UFOVP1229_76</name>
</gene>
<accession>A0A6J5R2Z2</accession>
<protein>
    <submittedName>
        <fullName evidence="1">Uncharacterized protein</fullName>
    </submittedName>
</protein>